<dbReference type="InterPro" id="IPR037673">
    <property type="entry name" value="MSC/AndL"/>
</dbReference>
<dbReference type="Proteomes" id="UP000177199">
    <property type="component" value="Unassembled WGS sequence"/>
</dbReference>
<reference evidence="6 7" key="1">
    <citation type="journal article" date="2016" name="Nat. Commun.">
        <title>Thousands of microbial genomes shed light on interconnected biogeochemical processes in an aquifer system.</title>
        <authorList>
            <person name="Anantharaman K."/>
            <person name="Brown C.T."/>
            <person name="Hug L.A."/>
            <person name="Sharon I."/>
            <person name="Castelle C.J."/>
            <person name="Probst A.J."/>
            <person name="Thomas B.C."/>
            <person name="Singh A."/>
            <person name="Wilkins M.J."/>
            <person name="Karaoz U."/>
            <person name="Brodie E.L."/>
            <person name="Williams K.H."/>
            <person name="Hubbard S.S."/>
            <person name="Banfield J.F."/>
        </authorList>
    </citation>
    <scope>NUCLEOTIDE SEQUENCE [LARGE SCALE GENOMIC DNA]</scope>
</reference>
<proteinExistence type="predicted"/>
<dbReference type="InterPro" id="IPR036019">
    <property type="entry name" value="MscL_channel"/>
</dbReference>
<accession>A0A1F7HEZ6</accession>
<keyword evidence="3 5" id="KW-1133">Transmembrane helix</keyword>
<keyword evidence="2 5" id="KW-0812">Transmembrane</keyword>
<name>A0A1F7HEZ6_9BACT</name>
<dbReference type="EMBL" id="MFZV01000056">
    <property type="protein sequence ID" value="OGK29837.1"/>
    <property type="molecule type" value="Genomic_DNA"/>
</dbReference>
<comment type="subcellular location">
    <subcellularLocation>
        <location evidence="1">Membrane</location>
        <topology evidence="1">Multi-pass membrane protein</topology>
    </subcellularLocation>
</comment>
<protein>
    <recommendedName>
        <fullName evidence="8">Mechanosensitive ion channel protein MscL</fullName>
    </recommendedName>
</protein>
<dbReference type="Pfam" id="PF01741">
    <property type="entry name" value="MscL"/>
    <property type="match status" value="1"/>
</dbReference>
<dbReference type="AlphaFoldDB" id="A0A1F7HEZ6"/>
<dbReference type="SUPFAM" id="SSF81330">
    <property type="entry name" value="Gated mechanosensitive channel"/>
    <property type="match status" value="1"/>
</dbReference>
<comment type="caution">
    <text evidence="6">The sequence shown here is derived from an EMBL/GenBank/DDBJ whole genome shotgun (WGS) entry which is preliminary data.</text>
</comment>
<dbReference type="GO" id="GO:0008381">
    <property type="term" value="F:mechanosensitive monoatomic ion channel activity"/>
    <property type="evidence" value="ECO:0007669"/>
    <property type="project" value="TreeGrafter"/>
</dbReference>
<evidence type="ECO:0000256" key="4">
    <source>
        <dbReference type="ARBA" id="ARBA00023136"/>
    </source>
</evidence>
<dbReference type="GO" id="GO:0016020">
    <property type="term" value="C:membrane"/>
    <property type="evidence" value="ECO:0007669"/>
    <property type="project" value="UniProtKB-SubCell"/>
</dbReference>
<feature type="transmembrane region" description="Helical" evidence="5">
    <location>
        <begin position="62"/>
        <end position="84"/>
    </location>
</feature>
<dbReference type="PANTHER" id="PTHR30266">
    <property type="entry name" value="MECHANOSENSITIVE CHANNEL MSCL"/>
    <property type="match status" value="1"/>
</dbReference>
<feature type="non-terminal residue" evidence="6">
    <location>
        <position position="1"/>
    </location>
</feature>
<sequence>FLQFIRTQGVAGLAVGFILGGAISKLVSAIINDIINPFIGIALGATKGLEKASFKIAGATFMWGHLLSATIDFLVIALVVYFGVKLLKIEKIQPKISVKAS</sequence>
<keyword evidence="4 5" id="KW-0472">Membrane</keyword>
<dbReference type="PANTHER" id="PTHR30266:SF2">
    <property type="entry name" value="LARGE-CONDUCTANCE MECHANOSENSITIVE CHANNEL"/>
    <property type="match status" value="1"/>
</dbReference>
<organism evidence="6 7">
    <name type="scientific">Candidatus Roizmanbacteria bacterium RIFCSPHIGHO2_12_FULL_33_9</name>
    <dbReference type="NCBI Taxonomy" id="1802045"/>
    <lineage>
        <taxon>Bacteria</taxon>
        <taxon>Candidatus Roizmaniibacteriota</taxon>
    </lineage>
</organism>
<evidence type="ECO:0000256" key="5">
    <source>
        <dbReference type="SAM" id="Phobius"/>
    </source>
</evidence>
<dbReference type="Gene3D" id="1.10.1200.120">
    <property type="entry name" value="Large-conductance mechanosensitive channel, MscL, domain 1"/>
    <property type="match status" value="1"/>
</dbReference>
<gene>
    <name evidence="6" type="ORF">A3F29_00115</name>
</gene>
<evidence type="ECO:0000256" key="3">
    <source>
        <dbReference type="ARBA" id="ARBA00022989"/>
    </source>
</evidence>
<evidence type="ECO:0000313" key="7">
    <source>
        <dbReference type="Proteomes" id="UP000177199"/>
    </source>
</evidence>
<evidence type="ECO:0000256" key="1">
    <source>
        <dbReference type="ARBA" id="ARBA00004141"/>
    </source>
</evidence>
<evidence type="ECO:0000313" key="6">
    <source>
        <dbReference type="EMBL" id="OGK29837.1"/>
    </source>
</evidence>
<evidence type="ECO:0000256" key="2">
    <source>
        <dbReference type="ARBA" id="ARBA00022692"/>
    </source>
</evidence>
<feature type="transmembrane region" description="Helical" evidence="5">
    <location>
        <begin position="12"/>
        <end position="31"/>
    </location>
</feature>
<evidence type="ECO:0008006" key="8">
    <source>
        <dbReference type="Google" id="ProtNLM"/>
    </source>
</evidence>